<dbReference type="Gramene" id="MELO3C034680.2.1">
    <property type="protein sequence ID" value="MELO3C034680.2.1"/>
    <property type="gene ID" value="MELO3C034680.2"/>
</dbReference>
<organism evidence="2">
    <name type="scientific">Cucumis melo</name>
    <name type="common">Muskmelon</name>
    <dbReference type="NCBI Taxonomy" id="3656"/>
    <lineage>
        <taxon>Eukaryota</taxon>
        <taxon>Viridiplantae</taxon>
        <taxon>Streptophyta</taxon>
        <taxon>Embryophyta</taxon>
        <taxon>Tracheophyta</taxon>
        <taxon>Spermatophyta</taxon>
        <taxon>Magnoliopsida</taxon>
        <taxon>eudicotyledons</taxon>
        <taxon>Gunneridae</taxon>
        <taxon>Pentapetalae</taxon>
        <taxon>rosids</taxon>
        <taxon>fabids</taxon>
        <taxon>Cucurbitales</taxon>
        <taxon>Cucurbitaceae</taxon>
        <taxon>Benincaseae</taxon>
        <taxon>Cucumis</taxon>
    </lineage>
</organism>
<name>A0A9I9EJF6_CUCME</name>
<evidence type="ECO:0000256" key="1">
    <source>
        <dbReference type="SAM" id="MobiDB-lite"/>
    </source>
</evidence>
<accession>A0A9I9EJF6</accession>
<feature type="compositionally biased region" description="Basic and acidic residues" evidence="1">
    <location>
        <begin position="51"/>
        <end position="64"/>
    </location>
</feature>
<dbReference type="EnsemblPlants" id="MELO3C034680.2.1">
    <property type="protein sequence ID" value="MELO3C034680.2.1"/>
    <property type="gene ID" value="MELO3C034680.2"/>
</dbReference>
<reference evidence="2" key="1">
    <citation type="submission" date="2023-03" db="UniProtKB">
        <authorList>
            <consortium name="EnsemblPlants"/>
        </authorList>
    </citation>
    <scope>IDENTIFICATION</scope>
</reference>
<sequence length="64" mass="7733">MKKTRIIVMRWKILKIIHKRKSIRKARKKLVNNHKAMEEIISKPTLKGRVKKDSERSRKTKQDP</sequence>
<protein>
    <submittedName>
        <fullName evidence="2">Uncharacterized protein</fullName>
    </submittedName>
</protein>
<proteinExistence type="predicted"/>
<dbReference type="AlphaFoldDB" id="A0A9I9EJF6"/>
<feature type="region of interest" description="Disordered" evidence="1">
    <location>
        <begin position="41"/>
        <end position="64"/>
    </location>
</feature>
<evidence type="ECO:0000313" key="2">
    <source>
        <dbReference type="EnsemblPlants" id="MELO3C034680.2.1"/>
    </source>
</evidence>